<accession>A0A2I0VJP4</accession>
<evidence type="ECO:0000313" key="2">
    <source>
        <dbReference type="Proteomes" id="UP000233837"/>
    </source>
</evidence>
<dbReference type="AlphaFoldDB" id="A0A2I0VJP4"/>
<dbReference type="EMBL" id="KZ503471">
    <property type="protein sequence ID" value="PKU63638.1"/>
    <property type="molecule type" value="Genomic_DNA"/>
</dbReference>
<gene>
    <name evidence="1" type="ORF">MA16_Dca025174</name>
</gene>
<dbReference type="Proteomes" id="UP000233837">
    <property type="component" value="Unassembled WGS sequence"/>
</dbReference>
<reference evidence="1 2" key="1">
    <citation type="journal article" date="2016" name="Sci. Rep.">
        <title>The Dendrobium catenatum Lindl. genome sequence provides insights into polysaccharide synthase, floral development and adaptive evolution.</title>
        <authorList>
            <person name="Zhang G.Q."/>
            <person name="Xu Q."/>
            <person name="Bian C."/>
            <person name="Tsai W.C."/>
            <person name="Yeh C.M."/>
            <person name="Liu K.W."/>
            <person name="Yoshida K."/>
            <person name="Zhang L.S."/>
            <person name="Chang S.B."/>
            <person name="Chen F."/>
            <person name="Shi Y."/>
            <person name="Su Y.Y."/>
            <person name="Zhang Y.Q."/>
            <person name="Chen L.J."/>
            <person name="Yin Y."/>
            <person name="Lin M."/>
            <person name="Huang H."/>
            <person name="Deng H."/>
            <person name="Wang Z.W."/>
            <person name="Zhu S.L."/>
            <person name="Zhao X."/>
            <person name="Deng C."/>
            <person name="Niu S.C."/>
            <person name="Huang J."/>
            <person name="Wang M."/>
            <person name="Liu G.H."/>
            <person name="Yang H.J."/>
            <person name="Xiao X.J."/>
            <person name="Hsiao Y.Y."/>
            <person name="Wu W.L."/>
            <person name="Chen Y.Y."/>
            <person name="Mitsuda N."/>
            <person name="Ohme-Takagi M."/>
            <person name="Luo Y.B."/>
            <person name="Van de Peer Y."/>
            <person name="Liu Z.J."/>
        </authorList>
    </citation>
    <scope>NUCLEOTIDE SEQUENCE [LARGE SCALE GENOMIC DNA]</scope>
    <source>
        <tissue evidence="1">The whole plant</tissue>
    </source>
</reference>
<reference evidence="1 2" key="2">
    <citation type="journal article" date="2017" name="Nature">
        <title>The Apostasia genome and the evolution of orchids.</title>
        <authorList>
            <person name="Zhang G.Q."/>
            <person name="Liu K.W."/>
            <person name="Li Z."/>
            <person name="Lohaus R."/>
            <person name="Hsiao Y.Y."/>
            <person name="Niu S.C."/>
            <person name="Wang J.Y."/>
            <person name="Lin Y.C."/>
            <person name="Xu Q."/>
            <person name="Chen L.J."/>
            <person name="Yoshida K."/>
            <person name="Fujiwara S."/>
            <person name="Wang Z.W."/>
            <person name="Zhang Y.Q."/>
            <person name="Mitsuda N."/>
            <person name="Wang M."/>
            <person name="Liu G.H."/>
            <person name="Pecoraro L."/>
            <person name="Huang H.X."/>
            <person name="Xiao X.J."/>
            <person name="Lin M."/>
            <person name="Wu X.Y."/>
            <person name="Wu W.L."/>
            <person name="Chen Y.Y."/>
            <person name="Chang S.B."/>
            <person name="Sakamoto S."/>
            <person name="Ohme-Takagi M."/>
            <person name="Yagi M."/>
            <person name="Zeng S.J."/>
            <person name="Shen C.Y."/>
            <person name="Yeh C.M."/>
            <person name="Luo Y.B."/>
            <person name="Tsai W.C."/>
            <person name="Van de Peer Y."/>
            <person name="Liu Z.J."/>
        </authorList>
    </citation>
    <scope>NUCLEOTIDE SEQUENCE [LARGE SCALE GENOMIC DNA]</scope>
    <source>
        <tissue evidence="1">The whole plant</tissue>
    </source>
</reference>
<proteinExistence type="predicted"/>
<protein>
    <submittedName>
        <fullName evidence="1">Uncharacterized protein</fullName>
    </submittedName>
</protein>
<name>A0A2I0VJP4_9ASPA</name>
<organism evidence="1 2">
    <name type="scientific">Dendrobium catenatum</name>
    <dbReference type="NCBI Taxonomy" id="906689"/>
    <lineage>
        <taxon>Eukaryota</taxon>
        <taxon>Viridiplantae</taxon>
        <taxon>Streptophyta</taxon>
        <taxon>Embryophyta</taxon>
        <taxon>Tracheophyta</taxon>
        <taxon>Spermatophyta</taxon>
        <taxon>Magnoliopsida</taxon>
        <taxon>Liliopsida</taxon>
        <taxon>Asparagales</taxon>
        <taxon>Orchidaceae</taxon>
        <taxon>Epidendroideae</taxon>
        <taxon>Malaxideae</taxon>
        <taxon>Dendrobiinae</taxon>
        <taxon>Dendrobium</taxon>
    </lineage>
</organism>
<sequence>MPPTCSQSSDLTPKFDQFVDSQPRALPLDRTSLDHLADHSRFDAQPDSANNSQSTRWSDPVDLAEQLLSAQIFLIPNNSFRLFEDPPASCSPQAVAYCSPTILVL</sequence>
<evidence type="ECO:0000313" key="1">
    <source>
        <dbReference type="EMBL" id="PKU63638.1"/>
    </source>
</evidence>
<keyword evidence="2" id="KW-1185">Reference proteome</keyword>